<proteinExistence type="predicted"/>
<reference evidence="3 4" key="1">
    <citation type="submission" date="2018-11" db="EMBL/GenBank/DDBJ databases">
        <title>Taxonoimc description of Halomarina strain SPP-AMP-1.</title>
        <authorList>
            <person name="Pal Y."/>
            <person name="Srinivasana K."/>
            <person name="Verma A."/>
            <person name="Kumar P."/>
        </authorList>
    </citation>
    <scope>NUCLEOTIDE SEQUENCE [LARGE SCALE GENOMIC DNA]</scope>
    <source>
        <strain evidence="3 4">SPP-AMP-1</strain>
    </source>
</reference>
<dbReference type="GO" id="GO:0004180">
    <property type="term" value="F:carboxypeptidase activity"/>
    <property type="evidence" value="ECO:0007669"/>
    <property type="project" value="UniProtKB-KW"/>
</dbReference>
<dbReference type="AlphaFoldDB" id="A0A3P3R7L6"/>
<protein>
    <submittedName>
        <fullName evidence="3">Carboxypeptidase regulatory-like domain-containing protein</fullName>
    </submittedName>
</protein>
<name>A0A3P3R7L6_9EURY</name>
<evidence type="ECO:0000313" key="3">
    <source>
        <dbReference type="EMBL" id="RRJ29461.1"/>
    </source>
</evidence>
<evidence type="ECO:0000256" key="1">
    <source>
        <dbReference type="SAM" id="MobiDB-lite"/>
    </source>
</evidence>
<feature type="transmembrane region" description="Helical" evidence="2">
    <location>
        <begin position="535"/>
        <end position="553"/>
    </location>
</feature>
<keyword evidence="4" id="KW-1185">Reference proteome</keyword>
<keyword evidence="3" id="KW-0378">Hydrolase</keyword>
<keyword evidence="3" id="KW-0121">Carboxypeptidase</keyword>
<evidence type="ECO:0000313" key="4">
    <source>
        <dbReference type="Proteomes" id="UP000282322"/>
    </source>
</evidence>
<dbReference type="EMBL" id="RRCH01000028">
    <property type="protein sequence ID" value="RRJ29461.1"/>
    <property type="molecule type" value="Genomic_DNA"/>
</dbReference>
<keyword evidence="2" id="KW-0472">Membrane</keyword>
<evidence type="ECO:0000256" key="2">
    <source>
        <dbReference type="SAM" id="Phobius"/>
    </source>
</evidence>
<keyword evidence="2" id="KW-0812">Transmembrane</keyword>
<organism evidence="3 4">
    <name type="scientific">Halocatena pleomorpha</name>
    <dbReference type="NCBI Taxonomy" id="1785090"/>
    <lineage>
        <taxon>Archaea</taxon>
        <taxon>Methanobacteriati</taxon>
        <taxon>Methanobacteriota</taxon>
        <taxon>Stenosarchaea group</taxon>
        <taxon>Halobacteria</taxon>
        <taxon>Halobacteriales</taxon>
        <taxon>Natronomonadaceae</taxon>
        <taxon>Halocatena</taxon>
    </lineage>
</organism>
<feature type="region of interest" description="Disordered" evidence="1">
    <location>
        <begin position="29"/>
        <end position="55"/>
    </location>
</feature>
<gene>
    <name evidence="3" type="ORF">EIK79_12535</name>
</gene>
<sequence>MSLLVFLLVATILPVSVVALSPADTSTINSTEKIESTPLARNNSTIQQENPDAIQSNGDLSSLQKWLASRLSSRLTGSTIKLEKGQYEKAHSVLGNRYDDLLSKYVDVSENTDGTHDDKLAKTLKNTQQSQRTYVSKAQRYRKLHDRYQRAKQHGNDKRARRIAHELDRLAKGINRSSGNVTTDYNQLSDSTNVSTVSEKRRIQNITRNISQQQASVREKEFDHTNLTVSLDSHEASFLDPIQLTGRLTDENGTGIENQSIRLQLGGNRSKRVSNRTDESGNFTLTARPSVLTLGSHALRIEYAPQNSSIYLGSNTTVSVNISQDSGTISISDRTKWTRYNHTTSVSGHVRAEGIVARDVPVAVYIGDERLGTTRTAPNGSFSVAPPLPANVSAGKHQLHIAFPFSNRALTAKNATAPITVAATPTELTLTETTGGTQNASLSGRLRTRDGTSLPNQPIFFFANGTKVASAQTDKNGTYRVSFDNPSRAVSEDGKMTLVARFNGHKKSVKSARASTVITVDVHDTGLLSQKLRKWLLGIGAITLTMLGGFFLWRSNTRGGNDTDEYTQASTDGVVTTVSDESVDALSSPTAPIFLDRARSALDAGEFETAIKMGYAATRDRFGGVVPETASTHWEFYNACREAKLTDETLATIGDVTELYEKAAFAAEQVSGGTATTAIGAVSSLVDDEQEPD</sequence>
<dbReference type="Proteomes" id="UP000282322">
    <property type="component" value="Unassembled WGS sequence"/>
</dbReference>
<feature type="compositionally biased region" description="Polar residues" evidence="1">
    <location>
        <begin position="39"/>
        <end position="55"/>
    </location>
</feature>
<accession>A0A3P3R7L6</accession>
<keyword evidence="3" id="KW-0645">Protease</keyword>
<keyword evidence="2" id="KW-1133">Transmembrane helix</keyword>
<dbReference type="RefSeq" id="WP_124955450.1">
    <property type="nucleotide sequence ID" value="NZ_RRCH01000028.1"/>
</dbReference>
<dbReference type="InterPro" id="IPR008969">
    <property type="entry name" value="CarboxyPept-like_regulatory"/>
</dbReference>
<comment type="caution">
    <text evidence="3">The sequence shown here is derived from an EMBL/GenBank/DDBJ whole genome shotgun (WGS) entry which is preliminary data.</text>
</comment>
<dbReference type="SUPFAM" id="SSF49464">
    <property type="entry name" value="Carboxypeptidase regulatory domain-like"/>
    <property type="match status" value="1"/>
</dbReference>
<dbReference type="OrthoDB" id="206387at2157"/>